<organism evidence="1 2">
    <name type="scientific">Brachionus plicatilis</name>
    <name type="common">Marine rotifer</name>
    <name type="synonym">Brachionus muelleri</name>
    <dbReference type="NCBI Taxonomy" id="10195"/>
    <lineage>
        <taxon>Eukaryota</taxon>
        <taxon>Metazoa</taxon>
        <taxon>Spiralia</taxon>
        <taxon>Gnathifera</taxon>
        <taxon>Rotifera</taxon>
        <taxon>Eurotatoria</taxon>
        <taxon>Monogononta</taxon>
        <taxon>Pseudotrocha</taxon>
        <taxon>Ploima</taxon>
        <taxon>Brachionidae</taxon>
        <taxon>Brachionus</taxon>
    </lineage>
</organism>
<sequence length="75" mass="8832">MPLKLLNLKSKITVKVQNILYTKVKSLCAIIFSTRRYKKVDFTFESFITTSKNGLKNQFLGLIVRNYVFITEFYD</sequence>
<protein>
    <submittedName>
        <fullName evidence="1">Uncharacterized protein</fullName>
    </submittedName>
</protein>
<dbReference type="Proteomes" id="UP000276133">
    <property type="component" value="Unassembled WGS sequence"/>
</dbReference>
<dbReference type="EMBL" id="REGN01007073">
    <property type="protein sequence ID" value="RNA07360.1"/>
    <property type="molecule type" value="Genomic_DNA"/>
</dbReference>
<name>A0A3M7Q7G5_BRAPC</name>
<gene>
    <name evidence="1" type="ORF">BpHYR1_021369</name>
</gene>
<proteinExistence type="predicted"/>
<dbReference type="AlphaFoldDB" id="A0A3M7Q7G5"/>
<comment type="caution">
    <text evidence="1">The sequence shown here is derived from an EMBL/GenBank/DDBJ whole genome shotgun (WGS) entry which is preliminary data.</text>
</comment>
<accession>A0A3M7Q7G5</accession>
<reference evidence="1 2" key="1">
    <citation type="journal article" date="2018" name="Sci. Rep.">
        <title>Genomic signatures of local adaptation to the degree of environmental predictability in rotifers.</title>
        <authorList>
            <person name="Franch-Gras L."/>
            <person name="Hahn C."/>
            <person name="Garcia-Roger E.M."/>
            <person name="Carmona M.J."/>
            <person name="Serra M."/>
            <person name="Gomez A."/>
        </authorList>
    </citation>
    <scope>NUCLEOTIDE SEQUENCE [LARGE SCALE GENOMIC DNA]</scope>
    <source>
        <strain evidence="1">HYR1</strain>
    </source>
</reference>
<keyword evidence="2" id="KW-1185">Reference proteome</keyword>
<evidence type="ECO:0000313" key="2">
    <source>
        <dbReference type="Proteomes" id="UP000276133"/>
    </source>
</evidence>
<evidence type="ECO:0000313" key="1">
    <source>
        <dbReference type="EMBL" id="RNA07360.1"/>
    </source>
</evidence>